<dbReference type="EMBL" id="RPFW01000001">
    <property type="protein sequence ID" value="TVZ06729.1"/>
    <property type="molecule type" value="Genomic_DNA"/>
</dbReference>
<reference evidence="2 3" key="1">
    <citation type="submission" date="2018-11" db="EMBL/GenBank/DDBJ databases">
        <title>Trebonia kvetii gen.nov., sp.nov., a novel acidophilic actinobacterium, and proposal of the new actinobacterial family Treboniaceae fam. nov.</title>
        <authorList>
            <person name="Rapoport D."/>
            <person name="Sagova-Mareckova M."/>
            <person name="Sedlacek I."/>
            <person name="Provaznik J."/>
            <person name="Kralova S."/>
            <person name="Pavlinic D."/>
            <person name="Benes V."/>
            <person name="Kopecky J."/>
        </authorList>
    </citation>
    <scope>NUCLEOTIDE SEQUENCE [LARGE SCALE GENOMIC DNA]</scope>
    <source>
        <strain evidence="2 3">15Tr583</strain>
    </source>
</reference>
<dbReference type="InterPro" id="IPR011990">
    <property type="entry name" value="TPR-like_helical_dom_sf"/>
</dbReference>
<evidence type="ECO:0000256" key="1">
    <source>
        <dbReference type="SAM" id="MobiDB-lite"/>
    </source>
</evidence>
<name>A0A6P2C5N6_9ACTN</name>
<dbReference type="AlphaFoldDB" id="A0A6P2C5N6"/>
<dbReference type="OrthoDB" id="4302715at2"/>
<protein>
    <recommendedName>
        <fullName evidence="4">Tetratricopeptide repeat protein</fullName>
    </recommendedName>
</protein>
<dbReference type="Gene3D" id="1.25.40.10">
    <property type="entry name" value="Tetratricopeptide repeat domain"/>
    <property type="match status" value="1"/>
</dbReference>
<accession>A0A6P2C5N6</accession>
<dbReference type="Proteomes" id="UP000460272">
    <property type="component" value="Unassembled WGS sequence"/>
</dbReference>
<comment type="caution">
    <text evidence="2">The sequence shown here is derived from an EMBL/GenBank/DDBJ whole genome shotgun (WGS) entry which is preliminary data.</text>
</comment>
<gene>
    <name evidence="2" type="ORF">EAS64_05010</name>
</gene>
<evidence type="ECO:0000313" key="2">
    <source>
        <dbReference type="EMBL" id="TVZ06729.1"/>
    </source>
</evidence>
<dbReference type="RefSeq" id="WP_145851482.1">
    <property type="nucleotide sequence ID" value="NZ_RPFW01000001.1"/>
</dbReference>
<feature type="region of interest" description="Disordered" evidence="1">
    <location>
        <begin position="74"/>
        <end position="93"/>
    </location>
</feature>
<sequence>MLASTLASLGYVEELRGDLDAAEACHRESLLLARDQPDGATVALALEGLACVAAARRQPRRAAILLGAAESVREGAGTPLPAQERADVERATEAALSSLGAQDLAGLLEQGRRMSVPDAATSMND</sequence>
<evidence type="ECO:0000313" key="3">
    <source>
        <dbReference type="Proteomes" id="UP000460272"/>
    </source>
</evidence>
<keyword evidence="3" id="KW-1185">Reference proteome</keyword>
<evidence type="ECO:0008006" key="4">
    <source>
        <dbReference type="Google" id="ProtNLM"/>
    </source>
</evidence>
<proteinExistence type="predicted"/>
<organism evidence="2 3">
    <name type="scientific">Trebonia kvetii</name>
    <dbReference type="NCBI Taxonomy" id="2480626"/>
    <lineage>
        <taxon>Bacteria</taxon>
        <taxon>Bacillati</taxon>
        <taxon>Actinomycetota</taxon>
        <taxon>Actinomycetes</taxon>
        <taxon>Streptosporangiales</taxon>
        <taxon>Treboniaceae</taxon>
        <taxon>Trebonia</taxon>
    </lineage>
</organism>